<feature type="domain" description="PAS fold-4" evidence="1">
    <location>
        <begin position="59"/>
        <end position="169"/>
    </location>
</feature>
<dbReference type="Gene3D" id="3.30.450.20">
    <property type="entry name" value="PAS domain"/>
    <property type="match status" value="1"/>
</dbReference>
<dbReference type="SUPFAM" id="SSF55785">
    <property type="entry name" value="PYP-like sensor domain (PAS domain)"/>
    <property type="match status" value="1"/>
</dbReference>
<dbReference type="InterPro" id="IPR013656">
    <property type="entry name" value="PAS_4"/>
</dbReference>
<evidence type="ECO:0000313" key="2">
    <source>
        <dbReference type="EMBL" id="QJW85320.1"/>
    </source>
</evidence>
<dbReference type="Pfam" id="PF08448">
    <property type="entry name" value="PAS_4"/>
    <property type="match status" value="1"/>
</dbReference>
<evidence type="ECO:0000259" key="1">
    <source>
        <dbReference type="Pfam" id="PF08448"/>
    </source>
</evidence>
<name>A0ABX6P5F2_9BURK</name>
<dbReference type="Proteomes" id="UP000500826">
    <property type="component" value="Chromosome"/>
</dbReference>
<organism evidence="2 3">
    <name type="scientific">Ramlibacter terrae</name>
    <dbReference type="NCBI Taxonomy" id="2732511"/>
    <lineage>
        <taxon>Bacteria</taxon>
        <taxon>Pseudomonadati</taxon>
        <taxon>Pseudomonadota</taxon>
        <taxon>Betaproteobacteria</taxon>
        <taxon>Burkholderiales</taxon>
        <taxon>Comamonadaceae</taxon>
        <taxon>Ramlibacter</taxon>
    </lineage>
</organism>
<gene>
    <name evidence="2" type="ORF">HK414_23875</name>
</gene>
<proteinExistence type="predicted"/>
<dbReference type="EMBL" id="CP053418">
    <property type="protein sequence ID" value="QJW85320.1"/>
    <property type="molecule type" value="Genomic_DNA"/>
</dbReference>
<reference evidence="2 3" key="1">
    <citation type="submission" date="2020-05" db="EMBL/GenBank/DDBJ databases">
        <title>Ramlibacter rhizophilus sp. nov., isolated from rhizosphere soil of national flower Mugunghwa from South Korea.</title>
        <authorList>
            <person name="Zheng-Fei Y."/>
            <person name="Huan T."/>
        </authorList>
    </citation>
    <scope>NUCLEOTIDE SEQUENCE [LARGE SCALE GENOMIC DNA]</scope>
    <source>
        <strain evidence="2 3">H242</strain>
    </source>
</reference>
<protein>
    <submittedName>
        <fullName evidence="2">PAS domain-containing protein</fullName>
    </submittedName>
</protein>
<sequence>MTPAVASLVDQLLAIDEQLQELLGPEVDSVTDSRGRTVLLRRAQEELRLAELLQQEAILDVLPAQVALLDETGTLTSMNKAWRTSPSTGPTAAVSRVGEAFVAACEAGPTSMQHAAAGMRAVIQRRQPEFVSEYQLRPGPDQPRFSIRVLPVASGGAVVMHMDITDRKRIAQELARLSLRTERRERMLSSMLSATTDLTYAVDRRSRVLWANVNSLRAGASASSRFRAAVRRSWATPGNRCD</sequence>
<keyword evidence="3" id="KW-1185">Reference proteome</keyword>
<accession>A0ABX6P5F2</accession>
<evidence type="ECO:0000313" key="3">
    <source>
        <dbReference type="Proteomes" id="UP000500826"/>
    </source>
</evidence>
<dbReference type="InterPro" id="IPR035965">
    <property type="entry name" value="PAS-like_dom_sf"/>
</dbReference>